<gene>
    <name evidence="4" type="ORF">DACRYDRAFT_21325</name>
</gene>
<dbReference type="Gene3D" id="1.10.287.110">
    <property type="entry name" value="DnaJ domain"/>
    <property type="match status" value="1"/>
</dbReference>
<keyword evidence="1" id="KW-0143">Chaperone</keyword>
<dbReference type="InterPro" id="IPR001623">
    <property type="entry name" value="DnaJ_domain"/>
</dbReference>
<dbReference type="InterPro" id="IPR036869">
    <property type="entry name" value="J_dom_sf"/>
</dbReference>
<name>M5GCL6_DACPD</name>
<evidence type="ECO:0000256" key="2">
    <source>
        <dbReference type="SAM" id="Phobius"/>
    </source>
</evidence>
<organism evidence="4 5">
    <name type="scientific">Dacryopinax primogenitus (strain DJM 731)</name>
    <name type="common">Brown rot fungus</name>
    <dbReference type="NCBI Taxonomy" id="1858805"/>
    <lineage>
        <taxon>Eukaryota</taxon>
        <taxon>Fungi</taxon>
        <taxon>Dikarya</taxon>
        <taxon>Basidiomycota</taxon>
        <taxon>Agaricomycotina</taxon>
        <taxon>Dacrymycetes</taxon>
        <taxon>Dacrymycetales</taxon>
        <taxon>Dacrymycetaceae</taxon>
        <taxon>Dacryopinax</taxon>
    </lineage>
</organism>
<evidence type="ECO:0000313" key="4">
    <source>
        <dbReference type="EMBL" id="EJU03947.1"/>
    </source>
</evidence>
<keyword evidence="5" id="KW-1185">Reference proteome</keyword>
<dbReference type="SUPFAM" id="SSF46565">
    <property type="entry name" value="Chaperone J-domain"/>
    <property type="match status" value="1"/>
</dbReference>
<dbReference type="PROSITE" id="PS50076">
    <property type="entry name" value="DNAJ_2"/>
    <property type="match status" value="1"/>
</dbReference>
<evidence type="ECO:0000313" key="5">
    <source>
        <dbReference type="Proteomes" id="UP000030653"/>
    </source>
</evidence>
<proteinExistence type="predicted"/>
<dbReference type="OMA" id="SARYNYA"/>
<keyword evidence="2" id="KW-1133">Transmembrane helix</keyword>
<dbReference type="STRING" id="1858805.M5GCL6"/>
<dbReference type="SMART" id="SM00271">
    <property type="entry name" value="DnaJ"/>
    <property type="match status" value="1"/>
</dbReference>
<dbReference type="GeneID" id="63687403"/>
<feature type="domain" description="J" evidence="3">
    <location>
        <begin position="40"/>
        <end position="121"/>
    </location>
</feature>
<dbReference type="HOGENOM" id="CLU_091449_0_0_1"/>
<dbReference type="Pfam" id="PF00226">
    <property type="entry name" value="DnaJ"/>
    <property type="match status" value="1"/>
</dbReference>
<feature type="transmembrane region" description="Helical" evidence="2">
    <location>
        <begin position="145"/>
        <end position="165"/>
    </location>
</feature>
<keyword evidence="2" id="KW-0812">Transmembrane</keyword>
<keyword evidence="2" id="KW-0472">Membrane</keyword>
<dbReference type="OrthoDB" id="445556at2759"/>
<accession>M5GCL6</accession>
<protein>
    <submittedName>
        <fullName evidence="4">DnaJ-domain-containing protein</fullName>
    </submittedName>
</protein>
<dbReference type="PANTHER" id="PTHR44145:SF3">
    <property type="entry name" value="DNAJ HOMOLOG SUBFAMILY A MEMBER 3, MITOCHONDRIAL"/>
    <property type="match status" value="1"/>
</dbReference>
<reference evidence="4 5" key="1">
    <citation type="journal article" date="2012" name="Science">
        <title>The Paleozoic origin of enzymatic lignin decomposition reconstructed from 31 fungal genomes.</title>
        <authorList>
            <person name="Floudas D."/>
            <person name="Binder M."/>
            <person name="Riley R."/>
            <person name="Barry K."/>
            <person name="Blanchette R.A."/>
            <person name="Henrissat B."/>
            <person name="Martinez A.T."/>
            <person name="Otillar R."/>
            <person name="Spatafora J.W."/>
            <person name="Yadav J.S."/>
            <person name="Aerts A."/>
            <person name="Benoit I."/>
            <person name="Boyd A."/>
            <person name="Carlson A."/>
            <person name="Copeland A."/>
            <person name="Coutinho P.M."/>
            <person name="de Vries R.P."/>
            <person name="Ferreira P."/>
            <person name="Findley K."/>
            <person name="Foster B."/>
            <person name="Gaskell J."/>
            <person name="Glotzer D."/>
            <person name="Gorecki P."/>
            <person name="Heitman J."/>
            <person name="Hesse C."/>
            <person name="Hori C."/>
            <person name="Igarashi K."/>
            <person name="Jurgens J.A."/>
            <person name="Kallen N."/>
            <person name="Kersten P."/>
            <person name="Kohler A."/>
            <person name="Kuees U."/>
            <person name="Kumar T.K.A."/>
            <person name="Kuo A."/>
            <person name="LaButti K."/>
            <person name="Larrondo L.F."/>
            <person name="Lindquist E."/>
            <person name="Ling A."/>
            <person name="Lombard V."/>
            <person name="Lucas S."/>
            <person name="Lundell T."/>
            <person name="Martin R."/>
            <person name="McLaughlin D.J."/>
            <person name="Morgenstern I."/>
            <person name="Morin E."/>
            <person name="Murat C."/>
            <person name="Nagy L.G."/>
            <person name="Nolan M."/>
            <person name="Ohm R.A."/>
            <person name="Patyshakuliyeva A."/>
            <person name="Rokas A."/>
            <person name="Ruiz-Duenas F.J."/>
            <person name="Sabat G."/>
            <person name="Salamov A."/>
            <person name="Samejima M."/>
            <person name="Schmutz J."/>
            <person name="Slot J.C."/>
            <person name="St John F."/>
            <person name="Stenlid J."/>
            <person name="Sun H."/>
            <person name="Sun S."/>
            <person name="Syed K."/>
            <person name="Tsang A."/>
            <person name="Wiebenga A."/>
            <person name="Young D."/>
            <person name="Pisabarro A."/>
            <person name="Eastwood D.C."/>
            <person name="Martin F."/>
            <person name="Cullen D."/>
            <person name="Grigoriev I.V."/>
            <person name="Hibbett D.S."/>
        </authorList>
    </citation>
    <scope>NUCLEOTIDE SEQUENCE [LARGE SCALE GENOMIC DNA]</scope>
    <source>
        <strain evidence="4 5">DJM-731 SS1</strain>
    </source>
</reference>
<evidence type="ECO:0000256" key="1">
    <source>
        <dbReference type="ARBA" id="ARBA00023186"/>
    </source>
</evidence>
<sequence>MLRATVCCRSSANAFRSFSTSLVTRAATLDLSYPSHGHPTPYEIFHLPRTATQDEIKERYYELVRLHHPDSPVCRHEPDNVRQERFKAIAKAYEILKSNRNPAYLKELHRRQTQHGYPNYNPTRRQQYAYHSLEEGSMDVGNGDVFFVVTILAILGSVVLIYSPFSAKERLDAHHASASHALAEARREAKELSVHRRKNLRKWIEEAGLEGVTPNVGHGSARRQTPSSNN</sequence>
<dbReference type="Proteomes" id="UP000030653">
    <property type="component" value="Unassembled WGS sequence"/>
</dbReference>
<dbReference type="CDD" id="cd06257">
    <property type="entry name" value="DnaJ"/>
    <property type="match status" value="1"/>
</dbReference>
<dbReference type="RefSeq" id="XP_040630841.1">
    <property type="nucleotide sequence ID" value="XM_040772341.1"/>
</dbReference>
<dbReference type="AlphaFoldDB" id="M5GCL6"/>
<evidence type="ECO:0000259" key="3">
    <source>
        <dbReference type="PROSITE" id="PS50076"/>
    </source>
</evidence>
<dbReference type="EMBL" id="JH795859">
    <property type="protein sequence ID" value="EJU03947.1"/>
    <property type="molecule type" value="Genomic_DNA"/>
</dbReference>
<dbReference type="InterPro" id="IPR051938">
    <property type="entry name" value="Apopto_cytoskel_mod"/>
</dbReference>
<dbReference type="PRINTS" id="PR00625">
    <property type="entry name" value="JDOMAIN"/>
</dbReference>
<dbReference type="PANTHER" id="PTHR44145">
    <property type="entry name" value="DNAJ HOMOLOG SUBFAMILY A MEMBER 3, MITOCHONDRIAL"/>
    <property type="match status" value="1"/>
</dbReference>